<dbReference type="InterPro" id="IPR032062">
    <property type="entry name" value="DUF4803"/>
</dbReference>
<evidence type="ECO:0000313" key="3">
    <source>
        <dbReference type="EnsemblMetazoa" id="ACHR008866-PA"/>
    </source>
</evidence>
<keyword evidence="4" id="KW-1185">Reference proteome</keyword>
<feature type="region of interest" description="Disordered" evidence="1">
    <location>
        <begin position="770"/>
        <end position="800"/>
    </location>
</feature>
<keyword evidence="2" id="KW-0732">Signal</keyword>
<dbReference type="VEuPathDB" id="VectorBase:ACHR008866"/>
<dbReference type="AlphaFoldDB" id="A0A182KDM9"/>
<feature type="compositionally biased region" description="Polar residues" evidence="1">
    <location>
        <begin position="771"/>
        <end position="781"/>
    </location>
</feature>
<dbReference type="Pfam" id="PF16061">
    <property type="entry name" value="DUF4803"/>
    <property type="match status" value="1"/>
</dbReference>
<feature type="signal peptide" evidence="2">
    <location>
        <begin position="1"/>
        <end position="22"/>
    </location>
</feature>
<dbReference type="PANTHER" id="PTHR47890">
    <property type="entry name" value="LD24308P"/>
    <property type="match status" value="1"/>
</dbReference>
<evidence type="ECO:0008006" key="5">
    <source>
        <dbReference type="Google" id="ProtNLM"/>
    </source>
</evidence>
<reference evidence="4" key="1">
    <citation type="submission" date="2013-03" db="EMBL/GenBank/DDBJ databases">
        <title>The Genome Sequence of Anopheles christyi ACHKN1017.</title>
        <authorList>
            <consortium name="The Broad Institute Genomics Platform"/>
            <person name="Neafsey D.E."/>
            <person name="Besansky N."/>
            <person name="Walker B."/>
            <person name="Young S.K."/>
            <person name="Zeng Q."/>
            <person name="Gargeya S."/>
            <person name="Fitzgerald M."/>
            <person name="Haas B."/>
            <person name="Abouelleil A."/>
            <person name="Allen A.W."/>
            <person name="Alvarado L."/>
            <person name="Arachchi H.M."/>
            <person name="Berlin A.M."/>
            <person name="Chapman S.B."/>
            <person name="Gainer-Dewar J."/>
            <person name="Goldberg J."/>
            <person name="Griggs A."/>
            <person name="Gujja S."/>
            <person name="Hansen M."/>
            <person name="Howarth C."/>
            <person name="Imamovic A."/>
            <person name="Ireland A."/>
            <person name="Larimer J."/>
            <person name="McCowan C."/>
            <person name="Murphy C."/>
            <person name="Pearson M."/>
            <person name="Poon T.W."/>
            <person name="Priest M."/>
            <person name="Roberts A."/>
            <person name="Saif S."/>
            <person name="Shea T."/>
            <person name="Sisk P."/>
            <person name="Sykes S."/>
            <person name="Wortman J."/>
            <person name="Nusbaum C."/>
            <person name="Birren B."/>
        </authorList>
    </citation>
    <scope>NUCLEOTIDE SEQUENCE [LARGE SCALE GENOMIC DNA]</scope>
    <source>
        <strain evidence="4">ACHKN1017</strain>
    </source>
</reference>
<organism evidence="3 4">
    <name type="scientific">Anopheles christyi</name>
    <dbReference type="NCBI Taxonomy" id="43041"/>
    <lineage>
        <taxon>Eukaryota</taxon>
        <taxon>Metazoa</taxon>
        <taxon>Ecdysozoa</taxon>
        <taxon>Arthropoda</taxon>
        <taxon>Hexapoda</taxon>
        <taxon>Insecta</taxon>
        <taxon>Pterygota</taxon>
        <taxon>Neoptera</taxon>
        <taxon>Endopterygota</taxon>
        <taxon>Diptera</taxon>
        <taxon>Nematocera</taxon>
        <taxon>Culicoidea</taxon>
        <taxon>Culicidae</taxon>
        <taxon>Anophelinae</taxon>
        <taxon>Anopheles</taxon>
    </lineage>
</organism>
<evidence type="ECO:0000256" key="1">
    <source>
        <dbReference type="SAM" id="MobiDB-lite"/>
    </source>
</evidence>
<dbReference type="Proteomes" id="UP000075881">
    <property type="component" value="Unassembled WGS sequence"/>
</dbReference>
<dbReference type="STRING" id="43041.A0A182KDM9"/>
<dbReference type="EnsemblMetazoa" id="ACHR008866-RA">
    <property type="protein sequence ID" value="ACHR008866-PA"/>
    <property type="gene ID" value="ACHR008866"/>
</dbReference>
<dbReference type="PANTHER" id="PTHR47890:SF1">
    <property type="entry name" value="LD24308P"/>
    <property type="match status" value="1"/>
</dbReference>
<protein>
    <recommendedName>
        <fullName evidence="5">Secreted protein</fullName>
    </recommendedName>
</protein>
<evidence type="ECO:0000313" key="4">
    <source>
        <dbReference type="Proteomes" id="UP000075881"/>
    </source>
</evidence>
<proteinExistence type="predicted"/>
<name>A0A182KDM9_9DIPT</name>
<reference evidence="3" key="2">
    <citation type="submission" date="2020-05" db="UniProtKB">
        <authorList>
            <consortium name="EnsemblMetazoa"/>
        </authorList>
    </citation>
    <scope>IDENTIFICATION</scope>
    <source>
        <strain evidence="3">ACHKN1017</strain>
    </source>
</reference>
<evidence type="ECO:0000256" key="2">
    <source>
        <dbReference type="SAM" id="SignalP"/>
    </source>
</evidence>
<sequence length="800" mass="91850">MRVLVTVLLMLVPVGLWTPASCQVEGQLINPGWIVLSEASKALLRIAFEVAEVQLGDNKPEPLNLNQDRRILHTIHTLSAEMRESQVSMTEILGQRMQDVVESFGNRNRFIERLEKLYTILRLIERREASMYMLLRTDLPVEQLTLTQFAAAVVDVSKSDSVIELLHNLEMVVTGSNLALLPSGQQDIFAQLNEVPLYLSTVLATLLLFSSLPAATNARNLHGASPVDAMRHRYLQQERLAWTIVNQIDAVDNQLEQDANQQRATVMRELVDIYLRFVETELDQDDRGDYRLLGRLSEWHMLEQNLMTVNKLFTVVYAFLRDNAPRFAEQADLAPEDIENGMSSYGEDLRLLTIDLAETILFDKRQPIALQLDQIYTIMVRQALYYRASLTAKSVLCSFGLSPQQLMYVLYESIATTELKGYIMMQFSYMLLKTQGKGNFTVESHARRNELQTRLARTQQLVKSVMNQTSSEYWRCDPDRGNHRENVTYVQFTRLIQGYIENEVDMTTDNTCRESCAHYKYGHEQHQCFQELYCSKQPKCAGRIYDCEYIDSDMWICPAAPGSIRRYEYIEYENGEVRGRKQHCPRGTTKVDSWWRWVFWHCSYCFCYCDDAGRHSDRYVSLRESVSDVQQNRVVTGVRFVKRNQMVHLIVQQGLLLPGGEIANDTLEWVVPQPFRHTDKGMRDGTDYHTLSYDRRAIDLDDVTVPDGFVVTGVQLRMVGTHLNLVVRMTEMNFTSGQLIDLQNTTIWGGNIQDDRKEMLLKYMDVPTLAPSKSTPDSLPSQYLRFGPSGGRADAAQTTI</sequence>
<feature type="chain" id="PRO_5008125465" description="Secreted protein" evidence="2">
    <location>
        <begin position="23"/>
        <end position="800"/>
    </location>
</feature>
<accession>A0A182KDM9</accession>